<keyword evidence="7" id="KW-0653">Protein transport</keyword>
<evidence type="ECO:0000256" key="7">
    <source>
        <dbReference type="ARBA" id="ARBA00022927"/>
    </source>
</evidence>
<evidence type="ECO:0000256" key="4">
    <source>
        <dbReference type="ARBA" id="ARBA00022490"/>
    </source>
</evidence>
<keyword evidence="9" id="KW-0539">Nucleus</keyword>
<dbReference type="GO" id="GO:0051028">
    <property type="term" value="P:mRNA transport"/>
    <property type="evidence" value="ECO:0007669"/>
    <property type="project" value="UniProtKB-KW"/>
</dbReference>
<evidence type="ECO:0000313" key="11">
    <source>
        <dbReference type="EMBL" id="VEL10375.1"/>
    </source>
</evidence>
<dbReference type="PANTHER" id="PTHR11886:SF35">
    <property type="entry name" value="DYNEIN LIGHT CHAIN"/>
    <property type="match status" value="1"/>
</dbReference>
<evidence type="ECO:0000256" key="5">
    <source>
        <dbReference type="ARBA" id="ARBA00022701"/>
    </source>
</evidence>
<evidence type="ECO:0000256" key="2">
    <source>
        <dbReference type="ARBA" id="ARBA00004245"/>
    </source>
</evidence>
<keyword evidence="8 10" id="KW-0206">Cytoskeleton</keyword>
<evidence type="ECO:0000313" key="12">
    <source>
        <dbReference type="Proteomes" id="UP000784294"/>
    </source>
</evidence>
<dbReference type="AlphaFoldDB" id="A0A3S4ZFT0"/>
<dbReference type="Pfam" id="PF01221">
    <property type="entry name" value="Dynein_light"/>
    <property type="match status" value="1"/>
</dbReference>
<keyword evidence="12" id="KW-1185">Reference proteome</keyword>
<keyword evidence="10" id="KW-0243">Dynein</keyword>
<evidence type="ECO:0000256" key="8">
    <source>
        <dbReference type="ARBA" id="ARBA00023212"/>
    </source>
</evidence>
<sequence length="108" mass="12588">MATDRRAVIKNADMAEDMQQDAVELCAMAMEKYNIEKDIAAYIKKEFDRKYNPTWHCIVGRNFGRSVSQPCVHNALLHINSYHHASPRVWCMPARDGLFEWVIFDDLK</sequence>
<dbReference type="InterPro" id="IPR001372">
    <property type="entry name" value="Dynein_light_chain_typ-1/2"/>
</dbReference>
<name>A0A3S4ZFT0_9PLAT</name>
<dbReference type="OrthoDB" id="10033309at2759"/>
<dbReference type="InterPro" id="IPR037177">
    <property type="entry name" value="DLC_sf"/>
</dbReference>
<dbReference type="CDD" id="cd21452">
    <property type="entry name" value="DLC-like_DYNLL1_DYNLL2"/>
    <property type="match status" value="1"/>
</dbReference>
<dbReference type="GO" id="GO:0045505">
    <property type="term" value="F:dynein intermediate chain binding"/>
    <property type="evidence" value="ECO:0007669"/>
    <property type="project" value="TreeGrafter"/>
</dbReference>
<keyword evidence="6" id="KW-0509">mRNA transport</keyword>
<comment type="subcellular location">
    <subcellularLocation>
        <location evidence="2 10">Cytoplasm</location>
        <location evidence="2 10">Cytoskeleton</location>
    </subcellularLocation>
    <subcellularLocation>
        <location evidence="1">Nucleus</location>
    </subcellularLocation>
</comment>
<dbReference type="PANTHER" id="PTHR11886">
    <property type="entry name" value="DYNEIN LIGHT CHAIN"/>
    <property type="match status" value="1"/>
</dbReference>
<dbReference type="GO" id="GO:0005634">
    <property type="term" value="C:nucleus"/>
    <property type="evidence" value="ECO:0007669"/>
    <property type="project" value="UniProtKB-SubCell"/>
</dbReference>
<dbReference type="SMART" id="SM01375">
    <property type="entry name" value="Dynein_light"/>
    <property type="match status" value="1"/>
</dbReference>
<evidence type="ECO:0000256" key="1">
    <source>
        <dbReference type="ARBA" id="ARBA00004123"/>
    </source>
</evidence>
<dbReference type="SUPFAM" id="SSF54648">
    <property type="entry name" value="DLC"/>
    <property type="match status" value="1"/>
</dbReference>
<comment type="caution">
    <text evidence="11">The sequence shown here is derived from an EMBL/GenBank/DDBJ whole genome shotgun (WGS) entry which is preliminary data.</text>
</comment>
<comment type="similarity">
    <text evidence="10">Belongs to the dynein light chain family.</text>
</comment>
<dbReference type="Gene3D" id="3.30.740.10">
    <property type="entry name" value="Protein Inhibitor Of Neuronal Nitric Oxide Synthase"/>
    <property type="match status" value="1"/>
</dbReference>
<accession>A0A3S4ZFT0</accession>
<dbReference type="EMBL" id="CAAALY010008825">
    <property type="protein sequence ID" value="VEL10375.1"/>
    <property type="molecule type" value="Genomic_DNA"/>
</dbReference>
<organism evidence="11 12">
    <name type="scientific">Protopolystoma xenopodis</name>
    <dbReference type="NCBI Taxonomy" id="117903"/>
    <lineage>
        <taxon>Eukaryota</taxon>
        <taxon>Metazoa</taxon>
        <taxon>Spiralia</taxon>
        <taxon>Lophotrochozoa</taxon>
        <taxon>Platyhelminthes</taxon>
        <taxon>Monogenea</taxon>
        <taxon>Polyopisthocotylea</taxon>
        <taxon>Polystomatidea</taxon>
        <taxon>Polystomatidae</taxon>
        <taxon>Protopolystoma</taxon>
    </lineage>
</organism>
<keyword evidence="4 10" id="KW-0963">Cytoplasm</keyword>
<keyword evidence="5 10" id="KW-0493">Microtubule</keyword>
<dbReference type="GO" id="GO:0015031">
    <property type="term" value="P:protein transport"/>
    <property type="evidence" value="ECO:0007669"/>
    <property type="project" value="UniProtKB-KW"/>
</dbReference>
<keyword evidence="10" id="KW-0505">Motor protein</keyword>
<dbReference type="GO" id="GO:0005874">
    <property type="term" value="C:microtubule"/>
    <property type="evidence" value="ECO:0007669"/>
    <property type="project" value="UniProtKB-KW"/>
</dbReference>
<dbReference type="GO" id="GO:0007017">
    <property type="term" value="P:microtubule-based process"/>
    <property type="evidence" value="ECO:0007669"/>
    <property type="project" value="InterPro"/>
</dbReference>
<keyword evidence="3" id="KW-0813">Transport</keyword>
<evidence type="ECO:0000256" key="6">
    <source>
        <dbReference type="ARBA" id="ARBA00022816"/>
    </source>
</evidence>
<evidence type="ECO:0000256" key="3">
    <source>
        <dbReference type="ARBA" id="ARBA00022448"/>
    </source>
</evidence>
<reference evidence="11" key="1">
    <citation type="submission" date="2018-11" db="EMBL/GenBank/DDBJ databases">
        <authorList>
            <consortium name="Pathogen Informatics"/>
        </authorList>
    </citation>
    <scope>NUCLEOTIDE SEQUENCE</scope>
</reference>
<protein>
    <recommendedName>
        <fullName evidence="10">Dynein light chain</fullName>
    </recommendedName>
</protein>
<evidence type="ECO:0000256" key="10">
    <source>
        <dbReference type="RuleBase" id="RU365010"/>
    </source>
</evidence>
<dbReference type="FunFam" id="3.30.740.10:FF:000005">
    <property type="entry name" value="Dynein light chain"/>
    <property type="match status" value="1"/>
</dbReference>
<dbReference type="GO" id="GO:0005868">
    <property type="term" value="C:cytoplasmic dynein complex"/>
    <property type="evidence" value="ECO:0007669"/>
    <property type="project" value="TreeGrafter"/>
</dbReference>
<proteinExistence type="inferred from homology"/>
<dbReference type="Proteomes" id="UP000784294">
    <property type="component" value="Unassembled WGS sequence"/>
</dbReference>
<evidence type="ECO:0000256" key="9">
    <source>
        <dbReference type="ARBA" id="ARBA00023242"/>
    </source>
</evidence>
<gene>
    <name evidence="11" type="ORF">PXEA_LOCUS3815</name>
</gene>